<proteinExistence type="predicted"/>
<comment type="caution">
    <text evidence="2">The sequence shown here is derived from an EMBL/GenBank/DDBJ whole genome shotgun (WGS) entry which is preliminary data.</text>
</comment>
<dbReference type="Proteomes" id="UP001058974">
    <property type="component" value="Chromosome 4"/>
</dbReference>
<protein>
    <recommendedName>
        <fullName evidence="4">Retrotransposon gag domain-containing protein</fullName>
    </recommendedName>
</protein>
<evidence type="ECO:0008006" key="4">
    <source>
        <dbReference type="Google" id="ProtNLM"/>
    </source>
</evidence>
<sequence length="242" mass="27565">MTQRNNESFKEYAQRWRELAARVQPPLFDKELIDMFMGTLHTQYMEKMVGSSFPTFAEVASVGERIESQIKKGKLPCAANTLSGMKKPYPNLPNKPEGHTIMRGGGYKAPSYVLMSYPQPHQNQQQRAPQRQPNQQRARRPERHFDPLPVSYSKILPYLLKDESVVLKEITPATPPYPPGYDANAHCEYHMGAPGHTIENCKAFKHKVQDLIDSKAVTFMPMRPNVMTNPMPAHAESSEARR</sequence>
<gene>
    <name evidence="2" type="ORF">KIW84_043804</name>
</gene>
<accession>A0A9D5AV57</accession>
<dbReference type="PANTHER" id="PTHR32108">
    <property type="entry name" value="DNA-DIRECTED RNA POLYMERASE SUBUNIT ALPHA"/>
    <property type="match status" value="1"/>
</dbReference>
<reference evidence="2 3" key="1">
    <citation type="journal article" date="2022" name="Nat. Genet.">
        <title>Improved pea reference genome and pan-genome highlight genomic features and evolutionary characteristics.</title>
        <authorList>
            <person name="Yang T."/>
            <person name="Liu R."/>
            <person name="Luo Y."/>
            <person name="Hu S."/>
            <person name="Wang D."/>
            <person name="Wang C."/>
            <person name="Pandey M.K."/>
            <person name="Ge S."/>
            <person name="Xu Q."/>
            <person name="Li N."/>
            <person name="Li G."/>
            <person name="Huang Y."/>
            <person name="Saxena R.K."/>
            <person name="Ji Y."/>
            <person name="Li M."/>
            <person name="Yan X."/>
            <person name="He Y."/>
            <person name="Liu Y."/>
            <person name="Wang X."/>
            <person name="Xiang C."/>
            <person name="Varshney R.K."/>
            <person name="Ding H."/>
            <person name="Gao S."/>
            <person name="Zong X."/>
        </authorList>
    </citation>
    <scope>NUCLEOTIDE SEQUENCE [LARGE SCALE GENOMIC DNA]</scope>
    <source>
        <strain evidence="2 3">cv. Zhongwan 6</strain>
    </source>
</reference>
<evidence type="ECO:0000313" key="3">
    <source>
        <dbReference type="Proteomes" id="UP001058974"/>
    </source>
</evidence>
<evidence type="ECO:0000313" key="2">
    <source>
        <dbReference type="EMBL" id="KAI5419780.1"/>
    </source>
</evidence>
<dbReference type="Gramene" id="Psat04G0380400-T1">
    <property type="protein sequence ID" value="KAI5419780.1"/>
    <property type="gene ID" value="KIW84_043804"/>
</dbReference>
<feature type="region of interest" description="Disordered" evidence="1">
    <location>
        <begin position="223"/>
        <end position="242"/>
    </location>
</feature>
<name>A0A9D5AV57_PEA</name>
<organism evidence="2 3">
    <name type="scientific">Pisum sativum</name>
    <name type="common">Garden pea</name>
    <name type="synonym">Lathyrus oleraceus</name>
    <dbReference type="NCBI Taxonomy" id="3888"/>
    <lineage>
        <taxon>Eukaryota</taxon>
        <taxon>Viridiplantae</taxon>
        <taxon>Streptophyta</taxon>
        <taxon>Embryophyta</taxon>
        <taxon>Tracheophyta</taxon>
        <taxon>Spermatophyta</taxon>
        <taxon>Magnoliopsida</taxon>
        <taxon>eudicotyledons</taxon>
        <taxon>Gunneridae</taxon>
        <taxon>Pentapetalae</taxon>
        <taxon>rosids</taxon>
        <taxon>fabids</taxon>
        <taxon>Fabales</taxon>
        <taxon>Fabaceae</taxon>
        <taxon>Papilionoideae</taxon>
        <taxon>50 kb inversion clade</taxon>
        <taxon>NPAAA clade</taxon>
        <taxon>Hologalegina</taxon>
        <taxon>IRL clade</taxon>
        <taxon>Fabeae</taxon>
        <taxon>Lathyrus</taxon>
    </lineage>
</organism>
<evidence type="ECO:0000256" key="1">
    <source>
        <dbReference type="SAM" id="MobiDB-lite"/>
    </source>
</evidence>
<dbReference type="EMBL" id="JAMSHJ010000004">
    <property type="protein sequence ID" value="KAI5419780.1"/>
    <property type="molecule type" value="Genomic_DNA"/>
</dbReference>
<dbReference type="PANTHER" id="PTHR32108:SF9">
    <property type="entry name" value="REVERSE TRANSCRIPTASE RNASE H-LIKE DOMAIN-CONTAINING PROTEIN"/>
    <property type="match status" value="1"/>
</dbReference>
<dbReference type="AlphaFoldDB" id="A0A9D5AV57"/>
<feature type="compositionally biased region" description="Low complexity" evidence="1">
    <location>
        <begin position="120"/>
        <end position="136"/>
    </location>
</feature>
<keyword evidence="3" id="KW-1185">Reference proteome</keyword>
<feature type="region of interest" description="Disordered" evidence="1">
    <location>
        <begin position="120"/>
        <end position="144"/>
    </location>
</feature>